<dbReference type="Proteomes" id="UP000005627">
    <property type="component" value="Chromosome 4"/>
</dbReference>
<dbReference type="SUPFAM" id="SSF53335">
    <property type="entry name" value="S-adenosyl-L-methionine-dependent methyltransferases"/>
    <property type="match status" value="1"/>
</dbReference>
<keyword evidence="1" id="KW-0808">Transferase</keyword>
<dbReference type="InParanoid" id="G8ZT34"/>
<dbReference type="eggNOG" id="KOG2793">
    <property type="taxonomic scope" value="Eukaryota"/>
</dbReference>
<dbReference type="EMBL" id="HE616745">
    <property type="protein sequence ID" value="CCE91778.1"/>
    <property type="molecule type" value="Genomic_DNA"/>
</dbReference>
<sequence length="405" mass="46203">MFDPLDLYTAEEEKPFKISRLVEERLGEASVNCQKYNDQTDENEDEDYESILLDVLDLPSIQIATPKAILCVLLLLQPSNQVNFEVEALEQDISVDRICSEKCIPSECLKRLVGYYNELWKNHRLNTASKVCSRIPILAQTQGPSMLKYYTSVLKHFENSDCPLRDEILKQVSLRIAENCGRTAQPAMSRKFTFEGLPSPIEIYEPSLTADNLGWKTWGASFILSQKLINVLAESTFNFKPRVLELGSGTGLAGISWLCKWVQKYGNGHTEIFLTDLPVIVANLQKNVEVNKVESFATVSALDWTDPTDFINSYTDDEFDILIVSDPIYSPNHPELVVNMIKKFLSSQGQCYLEIPLRPRYAAERKRLRQLLSDNGFKIIKEEVDQGMEDWGMVDYLFLEIVKKC</sequence>
<protein>
    <submittedName>
        <fullName evidence="2">Uncharacterized protein</fullName>
    </submittedName>
</protein>
<dbReference type="GO" id="GO:0005829">
    <property type="term" value="C:cytosol"/>
    <property type="evidence" value="ECO:0007669"/>
    <property type="project" value="TreeGrafter"/>
</dbReference>
<name>G8ZT34_TORDE</name>
<dbReference type="OrthoDB" id="433955at2759"/>
<reference evidence="2 3" key="1">
    <citation type="journal article" date="2011" name="Proc. Natl. Acad. Sci. U.S.A.">
        <title>Evolutionary erosion of yeast sex chromosomes by mating-type switching accidents.</title>
        <authorList>
            <person name="Gordon J.L."/>
            <person name="Armisen D."/>
            <person name="Proux-Wera E."/>
            <person name="Oheigeartaigh S.S."/>
            <person name="Byrne K.P."/>
            <person name="Wolfe K.H."/>
        </authorList>
    </citation>
    <scope>NUCLEOTIDE SEQUENCE [LARGE SCALE GENOMIC DNA]</scope>
    <source>
        <strain evidence="3">ATCC 10662 / CBS 1146 / NBRC 0425 / NCYC 2629 / NRRL Y-866</strain>
    </source>
</reference>
<accession>G8ZT34</accession>
<keyword evidence="3" id="KW-1185">Reference proteome</keyword>
<evidence type="ECO:0000313" key="2">
    <source>
        <dbReference type="EMBL" id="CCE91778.1"/>
    </source>
</evidence>
<dbReference type="InterPro" id="IPR019410">
    <property type="entry name" value="Methyltransf_16"/>
</dbReference>
<dbReference type="GO" id="GO:0045905">
    <property type="term" value="P:positive regulation of translational termination"/>
    <property type="evidence" value="ECO:0007669"/>
    <property type="project" value="EnsemblFungi"/>
</dbReference>
<proteinExistence type="predicted"/>
<dbReference type="CDD" id="cd02440">
    <property type="entry name" value="AdoMet_MTases"/>
    <property type="match status" value="1"/>
</dbReference>
<dbReference type="HOGENOM" id="CLU_049351_1_0_1"/>
<dbReference type="RefSeq" id="XP_003680989.1">
    <property type="nucleotide sequence ID" value="XM_003680941.1"/>
</dbReference>
<gene>
    <name evidence="2" type="primary">TDEL0D01940</name>
    <name evidence="2" type="ORF">TDEL_0D01940</name>
</gene>
<dbReference type="GeneID" id="11502213"/>
<dbReference type="AlphaFoldDB" id="G8ZT34"/>
<dbReference type="PANTHER" id="PTHR14614">
    <property type="entry name" value="HEPATOCELLULAR CARCINOMA-ASSOCIATED ANTIGEN"/>
    <property type="match status" value="1"/>
</dbReference>
<dbReference type="Pfam" id="PF10294">
    <property type="entry name" value="Methyltransf_16"/>
    <property type="match status" value="1"/>
</dbReference>
<organism evidence="2 3">
    <name type="scientific">Torulaspora delbrueckii</name>
    <name type="common">Yeast</name>
    <name type="synonym">Candida colliculosa</name>
    <dbReference type="NCBI Taxonomy" id="4950"/>
    <lineage>
        <taxon>Eukaryota</taxon>
        <taxon>Fungi</taxon>
        <taxon>Dikarya</taxon>
        <taxon>Ascomycota</taxon>
        <taxon>Saccharomycotina</taxon>
        <taxon>Saccharomycetes</taxon>
        <taxon>Saccharomycetales</taxon>
        <taxon>Saccharomycetaceae</taxon>
        <taxon>Torulaspora</taxon>
    </lineage>
</organism>
<dbReference type="STRING" id="1076872.G8ZT34"/>
<evidence type="ECO:0000256" key="1">
    <source>
        <dbReference type="ARBA" id="ARBA00022679"/>
    </source>
</evidence>
<dbReference type="Gene3D" id="3.40.50.150">
    <property type="entry name" value="Vaccinia Virus protein VP39"/>
    <property type="match status" value="1"/>
</dbReference>
<evidence type="ECO:0000313" key="3">
    <source>
        <dbReference type="Proteomes" id="UP000005627"/>
    </source>
</evidence>
<dbReference type="GO" id="GO:0016279">
    <property type="term" value="F:protein-lysine N-methyltransferase activity"/>
    <property type="evidence" value="ECO:0007669"/>
    <property type="project" value="EnsemblFungi"/>
</dbReference>
<dbReference type="PANTHER" id="PTHR14614:SF156">
    <property type="entry name" value="PROTEIN-LYSINE N-METHYLTRANSFERASE EFM2"/>
    <property type="match status" value="1"/>
</dbReference>
<dbReference type="InterPro" id="IPR029063">
    <property type="entry name" value="SAM-dependent_MTases_sf"/>
</dbReference>
<dbReference type="FunCoup" id="G8ZT34">
    <property type="interactions" value="147"/>
</dbReference>
<dbReference type="KEGG" id="tdl:TDEL_0D01940"/>